<evidence type="ECO:0000313" key="2">
    <source>
        <dbReference type="EMBL" id="MBS4192474.1"/>
    </source>
</evidence>
<sequence>MTKIPSSINKIFWGLLIVLIDFNIIIDIMPDIIGYFVITSGLGQLQPYSQYFSKAKFFSILLAFFSLTAIIQGPGIPLNQFQPSDFSLFFMLSTTFLGLLHIVLIFFTFKGFIDMAKKDGLVQLSEIAQKRLFIYIIGAFLPKAAVPFVWNVDDTGAFYILSLSVIITVIMEIMILILIRDFRKRYMWVDQ</sequence>
<proteinExistence type="predicted"/>
<dbReference type="Proteomes" id="UP000681027">
    <property type="component" value="Unassembled WGS sequence"/>
</dbReference>
<organism evidence="2 3">
    <name type="scientific">Cytobacillus citreus</name>
    <dbReference type="NCBI Taxonomy" id="2833586"/>
    <lineage>
        <taxon>Bacteria</taxon>
        <taxon>Bacillati</taxon>
        <taxon>Bacillota</taxon>
        <taxon>Bacilli</taxon>
        <taxon>Bacillales</taxon>
        <taxon>Bacillaceae</taxon>
        <taxon>Cytobacillus</taxon>
    </lineage>
</organism>
<feature type="transmembrane region" description="Helical" evidence="1">
    <location>
        <begin position="12"/>
        <end position="37"/>
    </location>
</feature>
<dbReference type="EMBL" id="JAGYPM010000004">
    <property type="protein sequence ID" value="MBS4192474.1"/>
    <property type="molecule type" value="Genomic_DNA"/>
</dbReference>
<feature type="transmembrane region" description="Helical" evidence="1">
    <location>
        <begin position="156"/>
        <end position="179"/>
    </location>
</feature>
<feature type="transmembrane region" description="Helical" evidence="1">
    <location>
        <begin position="88"/>
        <end position="112"/>
    </location>
</feature>
<keyword evidence="1" id="KW-1133">Transmembrane helix</keyword>
<protein>
    <submittedName>
        <fullName evidence="2">Uncharacterized protein</fullName>
    </submittedName>
</protein>
<reference evidence="2 3" key="1">
    <citation type="submission" date="2021-05" db="EMBL/GenBank/DDBJ databases">
        <title>Novel Bacillus species.</title>
        <authorList>
            <person name="Liu G."/>
        </authorList>
    </citation>
    <scope>NUCLEOTIDE SEQUENCE [LARGE SCALE GENOMIC DNA]</scope>
    <source>
        <strain evidence="2 3">FJAT-49705</strain>
    </source>
</reference>
<name>A0ABS5NXB0_9BACI</name>
<comment type="caution">
    <text evidence="2">The sequence shown here is derived from an EMBL/GenBank/DDBJ whole genome shotgun (WGS) entry which is preliminary data.</text>
</comment>
<feature type="transmembrane region" description="Helical" evidence="1">
    <location>
        <begin position="57"/>
        <end position="76"/>
    </location>
</feature>
<feature type="transmembrane region" description="Helical" evidence="1">
    <location>
        <begin position="132"/>
        <end position="150"/>
    </location>
</feature>
<keyword evidence="3" id="KW-1185">Reference proteome</keyword>
<evidence type="ECO:0000256" key="1">
    <source>
        <dbReference type="SAM" id="Phobius"/>
    </source>
</evidence>
<keyword evidence="1" id="KW-0812">Transmembrane</keyword>
<accession>A0ABS5NXB0</accession>
<gene>
    <name evidence="2" type="ORF">KHA94_20160</name>
</gene>
<dbReference type="RefSeq" id="WP_213103871.1">
    <property type="nucleotide sequence ID" value="NZ_JAGYPM010000004.1"/>
</dbReference>
<evidence type="ECO:0000313" key="3">
    <source>
        <dbReference type="Proteomes" id="UP000681027"/>
    </source>
</evidence>
<keyword evidence="1" id="KW-0472">Membrane</keyword>